<feature type="domain" description="Glycosyl transferase family 1" evidence="9">
    <location>
        <begin position="186"/>
        <end position="329"/>
    </location>
</feature>
<evidence type="ECO:0000256" key="4">
    <source>
        <dbReference type="ARBA" id="ARBA00022502"/>
    </source>
</evidence>
<keyword evidence="6" id="KW-0808">Transferase</keyword>
<organism evidence="13 14">
    <name type="scientific">Sporisorium graminicola</name>
    <dbReference type="NCBI Taxonomy" id="280036"/>
    <lineage>
        <taxon>Eukaryota</taxon>
        <taxon>Fungi</taxon>
        <taxon>Dikarya</taxon>
        <taxon>Basidiomycota</taxon>
        <taxon>Ustilaginomycotina</taxon>
        <taxon>Ustilaginomycetes</taxon>
        <taxon>Ustilaginales</taxon>
        <taxon>Ustilaginaceae</taxon>
        <taxon>Sporisorium</taxon>
    </lineage>
</organism>
<feature type="compositionally biased region" description="Polar residues" evidence="8">
    <location>
        <begin position="792"/>
        <end position="816"/>
    </location>
</feature>
<dbReference type="Pfam" id="PF21000">
    <property type="entry name" value="RMI1_N_N"/>
    <property type="match status" value="1"/>
</dbReference>
<evidence type="ECO:0000256" key="7">
    <source>
        <dbReference type="ARBA" id="ARBA00032160"/>
    </source>
</evidence>
<accession>A0A4U7KQ47</accession>
<dbReference type="RefSeq" id="XP_029738469.1">
    <property type="nucleotide sequence ID" value="XM_029885227.1"/>
</dbReference>
<dbReference type="EMBL" id="SRRM01000017">
    <property type="protein sequence ID" value="TKY86484.1"/>
    <property type="molecule type" value="Genomic_DNA"/>
</dbReference>
<feature type="region of interest" description="Disordered" evidence="8">
    <location>
        <begin position="760"/>
        <end position="885"/>
    </location>
</feature>
<dbReference type="AlphaFoldDB" id="A0A4U7KQ47"/>
<reference evidence="13 14" key="1">
    <citation type="submission" date="2019-05" db="EMBL/GenBank/DDBJ databases">
        <title>Sporisorium graminicola CBS 10092 draft sequencing and annotation.</title>
        <authorList>
            <person name="Solano-Gonzalez S."/>
            <person name="Caddick M.X."/>
            <person name="Darby A."/>
        </authorList>
    </citation>
    <scope>NUCLEOTIDE SEQUENCE [LARGE SCALE GENOMIC DNA]</scope>
    <source>
        <strain evidence="13 14">CBS 10092</strain>
    </source>
</reference>
<feature type="compositionally biased region" description="Polar residues" evidence="8">
    <location>
        <begin position="860"/>
        <end position="871"/>
    </location>
</feature>
<dbReference type="Gene3D" id="2.40.50.770">
    <property type="entry name" value="RecQ-mediated genome instability protein Rmi1, C-terminal domain"/>
    <property type="match status" value="1"/>
</dbReference>
<evidence type="ECO:0000256" key="1">
    <source>
        <dbReference type="ARBA" id="ARBA00003265"/>
    </source>
</evidence>
<proteinExistence type="predicted"/>
<comment type="pathway">
    <text evidence="2">Glycolipid biosynthesis; glycosylphosphatidylinositol-anchor biosynthesis.</text>
</comment>
<comment type="function">
    <text evidence="1">Catalytic subunit in the complex catalyzing the transfer of N-acetylglucosamine from UDP-N-acetylglucosamine to phosphatidylinositol, the first step of GPI biosynthesis.</text>
</comment>
<evidence type="ECO:0000313" key="14">
    <source>
        <dbReference type="Proteomes" id="UP000306050"/>
    </source>
</evidence>
<dbReference type="KEGG" id="sgra:EX895_004633"/>
<evidence type="ECO:0000259" key="12">
    <source>
        <dbReference type="Pfam" id="PF21000"/>
    </source>
</evidence>
<dbReference type="PANTHER" id="PTHR45871">
    <property type="entry name" value="N-ACETYLGLUCOSAMINYL-PHOSPHATIDYLINOSITOL BIOSYNTHETIC PROTEIN"/>
    <property type="match status" value="1"/>
</dbReference>
<evidence type="ECO:0000256" key="3">
    <source>
        <dbReference type="ARBA" id="ARBA00012420"/>
    </source>
</evidence>
<dbReference type="Gene3D" id="3.40.50.2000">
    <property type="entry name" value="Glycogen Phosphorylase B"/>
    <property type="match status" value="2"/>
</dbReference>
<dbReference type="FunFam" id="3.40.50.2000:FF:000093">
    <property type="entry name" value="UDP-GlcNAc:PI a1-6 GlcNAc-transferase"/>
    <property type="match status" value="1"/>
</dbReference>
<feature type="domain" description="RMI1 N-terminal" evidence="12">
    <location>
        <begin position="456"/>
        <end position="505"/>
    </location>
</feature>
<dbReference type="GO" id="GO:0000506">
    <property type="term" value="C:glycosylphosphatidylinositol-N-acetylglucosaminyltransferase (GPI-GnT) complex"/>
    <property type="evidence" value="ECO:0007669"/>
    <property type="project" value="InterPro"/>
</dbReference>
<dbReference type="SUPFAM" id="SSF53756">
    <property type="entry name" value="UDP-Glycosyltransferase/glycogen phosphorylase"/>
    <property type="match status" value="1"/>
</dbReference>
<keyword evidence="4" id="KW-0337">GPI-anchor biosynthesis</keyword>
<evidence type="ECO:0000259" key="10">
    <source>
        <dbReference type="Pfam" id="PF08288"/>
    </source>
</evidence>
<dbReference type="InterPro" id="IPR049363">
    <property type="entry name" value="RMI1_N"/>
</dbReference>
<dbReference type="InterPro" id="IPR001296">
    <property type="entry name" value="Glyco_trans_1"/>
</dbReference>
<protein>
    <recommendedName>
        <fullName evidence="3">phosphatidylinositol N-acetylglucosaminyltransferase</fullName>
        <ecNumber evidence="3">2.4.1.198</ecNumber>
    </recommendedName>
    <alternativeName>
        <fullName evidence="7">GlcNAc-PI synthesis protein</fullName>
    </alternativeName>
</protein>
<dbReference type="InterPro" id="IPR042470">
    <property type="entry name" value="RMI1_N_C_sf"/>
</dbReference>
<dbReference type="UniPathway" id="UPA00196"/>
<dbReference type="EC" id="2.4.1.198" evidence="3"/>
<feature type="domain" description="PIGA GPI anchor biosynthesis" evidence="10">
    <location>
        <begin position="36"/>
        <end position="126"/>
    </location>
</feature>
<keyword evidence="5" id="KW-0328">Glycosyltransferase</keyword>
<evidence type="ECO:0000259" key="11">
    <source>
        <dbReference type="Pfam" id="PF08585"/>
    </source>
</evidence>
<dbReference type="GO" id="GO:0017176">
    <property type="term" value="F:phosphatidylinositol N-acetylglucosaminyltransferase activity"/>
    <property type="evidence" value="ECO:0007669"/>
    <property type="project" value="UniProtKB-EC"/>
</dbReference>
<gene>
    <name evidence="13" type="ORF">EX895_004633</name>
</gene>
<evidence type="ECO:0000313" key="13">
    <source>
        <dbReference type="EMBL" id="TKY86484.1"/>
    </source>
</evidence>
<keyword evidence="14" id="KW-1185">Reference proteome</keyword>
<name>A0A4U7KQ47_9BASI</name>
<evidence type="ECO:0000259" key="9">
    <source>
        <dbReference type="Pfam" id="PF00534"/>
    </source>
</evidence>
<dbReference type="Pfam" id="PF08288">
    <property type="entry name" value="PIGA"/>
    <property type="match status" value="1"/>
</dbReference>
<dbReference type="PANTHER" id="PTHR45871:SF1">
    <property type="entry name" value="PHOSPHATIDYLINOSITOL N-ACETYLGLUCOSAMINYLTRANSFERASE SUBUNIT A"/>
    <property type="match status" value="1"/>
</dbReference>
<comment type="caution">
    <text evidence="13">The sequence shown here is derived from an EMBL/GenBank/DDBJ whole genome shotgun (WGS) entry which is preliminary data.</text>
</comment>
<evidence type="ECO:0000256" key="6">
    <source>
        <dbReference type="ARBA" id="ARBA00022679"/>
    </source>
</evidence>
<dbReference type="InterPro" id="IPR013894">
    <property type="entry name" value="RMI1_OB"/>
</dbReference>
<sequence length="885" mass="97070">MVSDFFYPNVGGVEGHIFFLGGRLLSRGHKVIVITHAYAPDRVGVRYLSNGLKVYHVPYQVIARQDTLPNFFALFPTLRSILIREEIQIVHGHQALSSMAHEGILHARTMGLRTVFTDHSLFGFSDTASILTNKLLRFALSDIDAVVCVSHTGKENTTLRANLDPDKVSVIPNAVVAEHFLPDPVRAKTDKLTVVVLSRLMYRKGIDLLIAAIPRLCAAHPDLHFLIGGDGPKRVELEQMRERFLLQDRVELCGAVRQGEVRDHLTRGSIFLNTSLTEAFGTGIIEAACAGLFVVSTRVGGIPEVLPPAMIRLAKPEEDDIVRAMDDAIAYVRAGKHDPLAYHSAVKQMYSWSDVAKRIERVYEQSMQNELPRPSERLARYYAGGAIAGKIFVIIVAVDMLFLKLLEWWLPDRKIDCCPAFRPVHLQTRREKPAHDDGLASMAGNEQIPTAVTRLLSARYPTLEVDPSWLSNCVDRIRKRDAALRTGSPDQLAKAVRQELLDTDLAHVVPPSYSRINAQRLGSFADKVGDAGRGTILVQIESMMDIGYSASSQLEIAGARREARRANVDPNDVPADTKVVDAAEADHMTDFQAQEDDKIQASTVFPRRMLKLELSDGSKGANVFAIELQRISGLDMNTTSIGSKLLLKGALIKDGYLLLTPQTVVVEGGRVREKDEIAEDKLIDYWRLQLGKPAQSDSSANGTQLPAVCRTDVAASAAIERGFSPDDDESELLAALDGGEVRMAPVNSSRRVSAFATTGTRNISTNTNDPGRAAAQPPAPTRPRAMLVVPESFTQASTDKSRSQNTAPKTSATQDDPISLIDSDDEDALFASVPDAVLGGGKDMADQSEKLGRRRERSMQEQPASTRSYANSREEPIVIESSPEP</sequence>
<dbReference type="SMART" id="SM01161">
    <property type="entry name" value="DUF1767"/>
    <property type="match status" value="1"/>
</dbReference>
<dbReference type="CDD" id="cd03796">
    <property type="entry name" value="GT4_PIG-A-like"/>
    <property type="match status" value="1"/>
</dbReference>
<feature type="compositionally biased region" description="Polar residues" evidence="8">
    <location>
        <begin position="760"/>
        <end position="769"/>
    </location>
</feature>
<dbReference type="GeneID" id="40727528"/>
<dbReference type="Pfam" id="PF00534">
    <property type="entry name" value="Glycos_transf_1"/>
    <property type="match status" value="1"/>
</dbReference>
<feature type="domain" description="RecQ mediated genome instability protein 1 OB-fold" evidence="11">
    <location>
        <begin position="532"/>
        <end position="678"/>
    </location>
</feature>
<evidence type="ECO:0000256" key="8">
    <source>
        <dbReference type="SAM" id="MobiDB-lite"/>
    </source>
</evidence>
<evidence type="ECO:0000256" key="2">
    <source>
        <dbReference type="ARBA" id="ARBA00004687"/>
    </source>
</evidence>
<dbReference type="InterPro" id="IPR039507">
    <property type="entry name" value="PIG-A/GPI3"/>
</dbReference>
<evidence type="ECO:0000256" key="5">
    <source>
        <dbReference type="ARBA" id="ARBA00022676"/>
    </source>
</evidence>
<dbReference type="InterPro" id="IPR013234">
    <property type="entry name" value="PIGA_GPI_anchor_biosynthesis"/>
</dbReference>
<dbReference type="GO" id="GO:0006506">
    <property type="term" value="P:GPI anchor biosynthetic process"/>
    <property type="evidence" value="ECO:0007669"/>
    <property type="project" value="UniProtKB-UniPathway"/>
</dbReference>
<dbReference type="Pfam" id="PF08585">
    <property type="entry name" value="RMI1_N_C"/>
    <property type="match status" value="1"/>
</dbReference>
<dbReference type="Proteomes" id="UP000306050">
    <property type="component" value="Chromosome SGRAM_4"/>
</dbReference>
<dbReference type="OrthoDB" id="734129at2759"/>